<organism evidence="1">
    <name type="scientific">uncultured Caudovirales phage</name>
    <dbReference type="NCBI Taxonomy" id="2100421"/>
    <lineage>
        <taxon>Viruses</taxon>
        <taxon>Duplodnaviria</taxon>
        <taxon>Heunggongvirae</taxon>
        <taxon>Uroviricota</taxon>
        <taxon>Caudoviricetes</taxon>
        <taxon>Peduoviridae</taxon>
        <taxon>Maltschvirus</taxon>
        <taxon>Maltschvirus maltsch</taxon>
    </lineage>
</organism>
<name>A0A6J5LAW7_9CAUD</name>
<gene>
    <name evidence="1" type="ORF">UFOVP119_57</name>
</gene>
<dbReference type="EMBL" id="LR796238">
    <property type="protein sequence ID" value="CAB4130433.1"/>
    <property type="molecule type" value="Genomic_DNA"/>
</dbReference>
<accession>A0A6J5LAW7</accession>
<protein>
    <submittedName>
        <fullName evidence="1">Uncharacterized protein</fullName>
    </submittedName>
</protein>
<evidence type="ECO:0000313" key="1">
    <source>
        <dbReference type="EMBL" id="CAB4130433.1"/>
    </source>
</evidence>
<proteinExistence type="predicted"/>
<sequence length="118" mass="13489">MIDRQWLQELKAGDQVCVNSGFGSEAYQTLTVTKITATQIVCDNYLRYAKKDGYALGSRGYSRSHIEQVTDRVRAAILRSRLMFMMQRGRLDSLNLQDLQTVKAIFEQAEARAREVKP</sequence>
<reference evidence="1" key="1">
    <citation type="submission" date="2020-04" db="EMBL/GenBank/DDBJ databases">
        <authorList>
            <person name="Chiriac C."/>
            <person name="Salcher M."/>
            <person name="Ghai R."/>
            <person name="Kavagutti S V."/>
        </authorList>
    </citation>
    <scope>NUCLEOTIDE SEQUENCE</scope>
</reference>